<evidence type="ECO:0000313" key="2">
    <source>
        <dbReference type="EMBL" id="RDX99887.1"/>
    </source>
</evidence>
<gene>
    <name evidence="2" type="ORF">CR513_16998</name>
</gene>
<dbReference type="AlphaFoldDB" id="A0A371HAR3"/>
<keyword evidence="3" id="KW-1185">Reference proteome</keyword>
<feature type="non-terminal residue" evidence="2">
    <location>
        <position position="1"/>
    </location>
</feature>
<comment type="caution">
    <text evidence="2">The sequence shown here is derived from an EMBL/GenBank/DDBJ whole genome shotgun (WGS) entry which is preliminary data.</text>
</comment>
<feature type="compositionally biased region" description="Polar residues" evidence="1">
    <location>
        <begin position="206"/>
        <end position="216"/>
    </location>
</feature>
<name>A0A371HAR3_MUCPR</name>
<sequence length="249" mass="27122">MDRSMIVAASGGALMDKAPATARYLISNMATSNHRLENKLAELTSLVRQLAVGQHQPTIAAKVSDICTSVEHCTDLCPTLQETESDQPENVGAIVWKTTISAKTESRAICSSTIQTHTECASKTSRLSTADFAVSNTTFPAIAATENATTRQFSISGGPDEAQSGVPAIRELQQHAVPEEYDRHHPGPQNANRTVIQHYEPITVGRVQQPSFSNNSKSERERKCSHAEKRKRITSTYTIAVAETNQSRC</sequence>
<dbReference type="EMBL" id="QJKJ01003115">
    <property type="protein sequence ID" value="RDX99887.1"/>
    <property type="molecule type" value="Genomic_DNA"/>
</dbReference>
<organism evidence="2 3">
    <name type="scientific">Mucuna pruriens</name>
    <name type="common">Velvet bean</name>
    <name type="synonym">Dolichos pruriens</name>
    <dbReference type="NCBI Taxonomy" id="157652"/>
    <lineage>
        <taxon>Eukaryota</taxon>
        <taxon>Viridiplantae</taxon>
        <taxon>Streptophyta</taxon>
        <taxon>Embryophyta</taxon>
        <taxon>Tracheophyta</taxon>
        <taxon>Spermatophyta</taxon>
        <taxon>Magnoliopsida</taxon>
        <taxon>eudicotyledons</taxon>
        <taxon>Gunneridae</taxon>
        <taxon>Pentapetalae</taxon>
        <taxon>rosids</taxon>
        <taxon>fabids</taxon>
        <taxon>Fabales</taxon>
        <taxon>Fabaceae</taxon>
        <taxon>Papilionoideae</taxon>
        <taxon>50 kb inversion clade</taxon>
        <taxon>NPAAA clade</taxon>
        <taxon>indigoferoid/millettioid clade</taxon>
        <taxon>Phaseoleae</taxon>
        <taxon>Mucuna</taxon>
    </lineage>
</organism>
<reference evidence="2" key="1">
    <citation type="submission" date="2018-05" db="EMBL/GenBank/DDBJ databases">
        <title>Draft genome of Mucuna pruriens seed.</title>
        <authorList>
            <person name="Nnadi N.E."/>
            <person name="Vos R."/>
            <person name="Hasami M.H."/>
            <person name="Devisetty U.K."/>
            <person name="Aguiy J.C."/>
        </authorList>
    </citation>
    <scope>NUCLEOTIDE SEQUENCE [LARGE SCALE GENOMIC DNA]</scope>
    <source>
        <strain evidence="2">JCA_2017</strain>
    </source>
</reference>
<dbReference type="Proteomes" id="UP000257109">
    <property type="component" value="Unassembled WGS sequence"/>
</dbReference>
<feature type="region of interest" description="Disordered" evidence="1">
    <location>
        <begin position="206"/>
        <end position="228"/>
    </location>
</feature>
<evidence type="ECO:0000256" key="1">
    <source>
        <dbReference type="SAM" id="MobiDB-lite"/>
    </source>
</evidence>
<evidence type="ECO:0000313" key="3">
    <source>
        <dbReference type="Proteomes" id="UP000257109"/>
    </source>
</evidence>
<protein>
    <submittedName>
        <fullName evidence="2">Uncharacterized protein</fullName>
    </submittedName>
</protein>
<accession>A0A371HAR3</accession>
<proteinExistence type="predicted"/>
<feature type="compositionally biased region" description="Basic and acidic residues" evidence="1">
    <location>
        <begin position="217"/>
        <end position="227"/>
    </location>
</feature>